<comment type="caution">
    <text evidence="2">The sequence shown here is derived from an EMBL/GenBank/DDBJ whole genome shotgun (WGS) entry which is preliminary data.</text>
</comment>
<dbReference type="AlphaFoldDB" id="E3BJS2"/>
<feature type="transmembrane region" description="Helical" evidence="1">
    <location>
        <begin position="21"/>
        <end position="38"/>
    </location>
</feature>
<protein>
    <submittedName>
        <fullName evidence="2">Uncharacterized protein</fullName>
    </submittedName>
</protein>
<evidence type="ECO:0000313" key="2">
    <source>
        <dbReference type="EMBL" id="EFP96841.1"/>
    </source>
</evidence>
<dbReference type="STRING" id="796620.VIBC2010_07724"/>
<keyword evidence="1" id="KW-0812">Transmembrane</keyword>
<keyword evidence="3" id="KW-1185">Reference proteome</keyword>
<evidence type="ECO:0000256" key="1">
    <source>
        <dbReference type="SAM" id="Phobius"/>
    </source>
</evidence>
<name>E3BJS2_9VIBR</name>
<accession>E3BJS2</accession>
<gene>
    <name evidence="2" type="ORF">VIBC2010_07724</name>
</gene>
<dbReference type="EMBL" id="AEIU01000069">
    <property type="protein sequence ID" value="EFP96841.1"/>
    <property type="molecule type" value="Genomic_DNA"/>
</dbReference>
<reference evidence="2 3" key="1">
    <citation type="journal article" date="2012" name="Int. J. Syst. Evol. Microbiol.">
        <title>Vibrio caribbeanicus sp. nov., isolated from the marine sponge Scleritoderma cyanea.</title>
        <authorList>
            <person name="Hoffmann M."/>
            <person name="Monday S.R."/>
            <person name="Allard M.W."/>
            <person name="Strain E.A."/>
            <person name="Whittaker P."/>
            <person name="Naum M."/>
            <person name="McCarthy P.J."/>
            <person name="Lopez J.V."/>
            <person name="Fischer M."/>
            <person name="Brown E.W."/>
        </authorList>
    </citation>
    <scope>NUCLEOTIDE SEQUENCE [LARGE SCALE GENOMIC DNA]</scope>
    <source>
        <strain evidence="2 3">ATCC BAA-2122</strain>
    </source>
</reference>
<proteinExistence type="predicted"/>
<dbReference type="Proteomes" id="UP000002943">
    <property type="component" value="Unassembled WGS sequence"/>
</dbReference>
<dbReference type="eggNOG" id="ENOG5031P47">
    <property type="taxonomic scope" value="Bacteria"/>
</dbReference>
<sequence>MLPSIYKNESNLQGFSMFQRIFNSSIILLSIAITQIGYCQGIFFKNSLEVTNEEENFQVFYAVNSGQWNDLDSINMNDSNSLSDVIHYESGDRVRLKVMTPDKRFITEKFLIPHFKPDEIRMVEITGVTLPEEVHIKSDSVFGRMTFRRPFKTDSGRQYRVATCGGIAVIIACAVGNYGELVMQFAGISTIPTFAGSAYIDETFFDQLEKGKQIELKENKGQYFSGLFYHEIKMWDRDKGEIFDLKAGGLGIGFGEAVSIKFTRW</sequence>
<organism evidence="2 3">
    <name type="scientific">Vibrio caribbeanicus ATCC BAA-2122</name>
    <dbReference type="NCBI Taxonomy" id="796620"/>
    <lineage>
        <taxon>Bacteria</taxon>
        <taxon>Pseudomonadati</taxon>
        <taxon>Pseudomonadota</taxon>
        <taxon>Gammaproteobacteria</taxon>
        <taxon>Vibrionales</taxon>
        <taxon>Vibrionaceae</taxon>
        <taxon>Vibrio</taxon>
    </lineage>
</organism>
<keyword evidence="1" id="KW-0472">Membrane</keyword>
<evidence type="ECO:0000313" key="3">
    <source>
        <dbReference type="Proteomes" id="UP000002943"/>
    </source>
</evidence>
<keyword evidence="1" id="KW-1133">Transmembrane helix</keyword>